<feature type="domain" description="HTH tetR-type" evidence="5">
    <location>
        <begin position="30"/>
        <end position="90"/>
    </location>
</feature>
<evidence type="ECO:0000256" key="2">
    <source>
        <dbReference type="ARBA" id="ARBA00023125"/>
    </source>
</evidence>
<dbReference type="PANTHER" id="PTHR30055">
    <property type="entry name" value="HTH-TYPE TRANSCRIPTIONAL REGULATOR RUTR"/>
    <property type="match status" value="1"/>
</dbReference>
<gene>
    <name evidence="6" type="ORF">Saso_03090</name>
</gene>
<evidence type="ECO:0000259" key="5">
    <source>
        <dbReference type="PROSITE" id="PS50977"/>
    </source>
</evidence>
<keyword evidence="7" id="KW-1185">Reference proteome</keyword>
<dbReference type="Pfam" id="PF00440">
    <property type="entry name" value="TetR_N"/>
    <property type="match status" value="1"/>
</dbReference>
<dbReference type="InterPro" id="IPR004111">
    <property type="entry name" value="Repressor_TetR_C"/>
</dbReference>
<sequence length="235" mass="24903">MFVTIAVRRGYPLPVTPEPVSRRARPAKAPLSREAIVRTGLAVLDRDGLDALTMRRVAKELDTGPASLYVYVANRDDLMAAMLDEALARVPLVTEGTWRERLRALVAASVEAMSRHEGLAAVALGAIPTGANALLVLDRMLALLKEGGLDDVTAAWAVDLLQLHTAAAAAERSARITRGGDEGGAVAAADRHYAALPADRYPAITALRAALFSPGDRDTWGLDVLLNGLLRTPAG</sequence>
<dbReference type="Proteomes" id="UP000649259">
    <property type="component" value="Unassembled WGS sequence"/>
</dbReference>
<evidence type="ECO:0000256" key="4">
    <source>
        <dbReference type="PROSITE-ProRule" id="PRU00335"/>
    </source>
</evidence>
<dbReference type="InterPro" id="IPR009057">
    <property type="entry name" value="Homeodomain-like_sf"/>
</dbReference>
<protein>
    <submittedName>
        <fullName evidence="6">TetR family transcriptional regulator</fullName>
    </submittedName>
</protein>
<evidence type="ECO:0000313" key="6">
    <source>
        <dbReference type="EMBL" id="GHI58659.1"/>
    </source>
</evidence>
<name>A0ABQ3RS10_9ACTN</name>
<feature type="DNA-binding region" description="H-T-H motif" evidence="4">
    <location>
        <begin position="53"/>
        <end position="72"/>
    </location>
</feature>
<dbReference type="Gene3D" id="1.10.357.10">
    <property type="entry name" value="Tetracycline Repressor, domain 2"/>
    <property type="match status" value="1"/>
</dbReference>
<keyword evidence="2 4" id="KW-0238">DNA-binding</keyword>
<proteinExistence type="predicted"/>
<comment type="caution">
    <text evidence="6">The sequence shown here is derived from an EMBL/GenBank/DDBJ whole genome shotgun (WGS) entry which is preliminary data.</text>
</comment>
<keyword evidence="1" id="KW-0805">Transcription regulation</keyword>
<dbReference type="Pfam" id="PF02909">
    <property type="entry name" value="TetR_C_1"/>
    <property type="match status" value="1"/>
</dbReference>
<dbReference type="SUPFAM" id="SSF46689">
    <property type="entry name" value="Homeodomain-like"/>
    <property type="match status" value="1"/>
</dbReference>
<accession>A0ABQ3RS10</accession>
<dbReference type="EMBL" id="BNEB01000001">
    <property type="protein sequence ID" value="GHI58659.1"/>
    <property type="molecule type" value="Genomic_DNA"/>
</dbReference>
<evidence type="ECO:0000256" key="3">
    <source>
        <dbReference type="ARBA" id="ARBA00023163"/>
    </source>
</evidence>
<dbReference type="PROSITE" id="PS50977">
    <property type="entry name" value="HTH_TETR_2"/>
    <property type="match status" value="1"/>
</dbReference>
<dbReference type="InterPro" id="IPR001647">
    <property type="entry name" value="HTH_TetR"/>
</dbReference>
<dbReference type="PANTHER" id="PTHR30055:SF151">
    <property type="entry name" value="TRANSCRIPTIONAL REGULATORY PROTEIN"/>
    <property type="match status" value="1"/>
</dbReference>
<reference evidence="7" key="1">
    <citation type="submission" date="2023-07" db="EMBL/GenBank/DDBJ databases">
        <title>Whole genome shotgun sequence of Streptomyces cacaoi subsp. asoensis NBRC 13813.</title>
        <authorList>
            <person name="Komaki H."/>
            <person name="Tamura T."/>
        </authorList>
    </citation>
    <scope>NUCLEOTIDE SEQUENCE [LARGE SCALE GENOMIC DNA]</scope>
    <source>
        <strain evidence="7">NBRC 13813</strain>
    </source>
</reference>
<evidence type="ECO:0000313" key="7">
    <source>
        <dbReference type="Proteomes" id="UP000649259"/>
    </source>
</evidence>
<dbReference type="SUPFAM" id="SSF48498">
    <property type="entry name" value="Tetracyclin repressor-like, C-terminal domain"/>
    <property type="match status" value="1"/>
</dbReference>
<keyword evidence="3" id="KW-0804">Transcription</keyword>
<evidence type="ECO:0000256" key="1">
    <source>
        <dbReference type="ARBA" id="ARBA00023015"/>
    </source>
</evidence>
<dbReference type="InterPro" id="IPR036271">
    <property type="entry name" value="Tet_transcr_reg_TetR-rel_C_sf"/>
</dbReference>
<dbReference type="InterPro" id="IPR050109">
    <property type="entry name" value="HTH-type_TetR-like_transc_reg"/>
</dbReference>
<organism evidence="6 7">
    <name type="scientific">Streptomyces asoensis</name>
    <dbReference type="NCBI Taxonomy" id="249586"/>
    <lineage>
        <taxon>Bacteria</taxon>
        <taxon>Bacillati</taxon>
        <taxon>Actinomycetota</taxon>
        <taxon>Actinomycetes</taxon>
        <taxon>Kitasatosporales</taxon>
        <taxon>Streptomycetaceae</taxon>
        <taxon>Streptomyces</taxon>
    </lineage>
</organism>